<dbReference type="EMBL" id="CP003837">
    <property type="protein sequence ID" value="AGH42916.1"/>
    <property type="molecule type" value="Genomic_DNA"/>
</dbReference>
<proteinExistence type="predicted"/>
<dbReference type="OrthoDB" id="8587856at2"/>
<protein>
    <submittedName>
        <fullName evidence="1">Uncharacterized protein</fullName>
    </submittedName>
</protein>
<dbReference type="STRING" id="1129794.C427_0807"/>
<organism evidence="1 2">
    <name type="scientific">Paraglaciecola psychrophila 170</name>
    <dbReference type="NCBI Taxonomy" id="1129794"/>
    <lineage>
        <taxon>Bacteria</taxon>
        <taxon>Pseudomonadati</taxon>
        <taxon>Pseudomonadota</taxon>
        <taxon>Gammaproteobacteria</taxon>
        <taxon>Alteromonadales</taxon>
        <taxon>Alteromonadaceae</taxon>
        <taxon>Paraglaciecola</taxon>
    </lineage>
</organism>
<keyword evidence="2" id="KW-1185">Reference proteome</keyword>
<dbReference type="RefSeq" id="WP_007642826.1">
    <property type="nucleotide sequence ID" value="NC_020514.1"/>
</dbReference>
<dbReference type="Proteomes" id="UP000011864">
    <property type="component" value="Chromosome"/>
</dbReference>
<accession>K6ZW53</accession>
<dbReference type="KEGG" id="gps:C427_0807"/>
<evidence type="ECO:0000313" key="1">
    <source>
        <dbReference type="EMBL" id="AGH42916.1"/>
    </source>
</evidence>
<dbReference type="HOGENOM" id="CLU_2094503_0_0_6"/>
<evidence type="ECO:0000313" key="2">
    <source>
        <dbReference type="Proteomes" id="UP000011864"/>
    </source>
</evidence>
<reference evidence="1 2" key="1">
    <citation type="journal article" date="2013" name="Genome Announc.">
        <title>Complete Genome Sequence of Glaciecola psychrophila Strain 170T.</title>
        <authorList>
            <person name="Yin J."/>
            <person name="Chen J."/>
            <person name="Liu G."/>
            <person name="Yu Y."/>
            <person name="Song L."/>
            <person name="Wang X."/>
            <person name="Qu X."/>
        </authorList>
    </citation>
    <scope>NUCLEOTIDE SEQUENCE [LARGE SCALE GENOMIC DNA]</scope>
    <source>
        <strain evidence="1 2">170</strain>
    </source>
</reference>
<gene>
    <name evidence="1" type="ORF">C427_0807</name>
</gene>
<dbReference type="AlphaFoldDB" id="K6ZW53"/>
<dbReference type="PATRIC" id="fig|1129794.4.peg.797"/>
<sequence length="116" mass="13177">MLKTNQNREYAIKLANVAERFMTSHAFNHLIEQWLLKLQLVGTNVDVTNGVITLGKIDGNQSFANQIWVLTHLEPSFSEYNGRGKPSGYTVELVQGISTEARLRKQIMLAAYIKRK</sequence>
<name>K6ZW53_9ALTE</name>